<evidence type="ECO:0000313" key="2">
    <source>
        <dbReference type="WBParaSite" id="PgE443_g002_t01"/>
    </source>
</evidence>
<dbReference type="Proteomes" id="UP000887569">
    <property type="component" value="Unplaced"/>
</dbReference>
<protein>
    <submittedName>
        <fullName evidence="2">Peptidase aspartic putative domain-containing protein</fullName>
    </submittedName>
</protein>
<keyword evidence="1" id="KW-1185">Reference proteome</keyword>
<organism evidence="1 2">
    <name type="scientific">Parascaris univalens</name>
    <name type="common">Nematode worm</name>
    <dbReference type="NCBI Taxonomy" id="6257"/>
    <lineage>
        <taxon>Eukaryota</taxon>
        <taxon>Metazoa</taxon>
        <taxon>Ecdysozoa</taxon>
        <taxon>Nematoda</taxon>
        <taxon>Chromadorea</taxon>
        <taxon>Rhabditida</taxon>
        <taxon>Spirurina</taxon>
        <taxon>Ascaridomorpha</taxon>
        <taxon>Ascaridoidea</taxon>
        <taxon>Ascarididae</taxon>
        <taxon>Parascaris</taxon>
    </lineage>
</organism>
<name>A0A915A3Y7_PARUN</name>
<proteinExistence type="predicted"/>
<reference evidence="2" key="1">
    <citation type="submission" date="2022-11" db="UniProtKB">
        <authorList>
            <consortium name="WormBaseParasite"/>
        </authorList>
    </citation>
    <scope>IDENTIFICATION</scope>
</reference>
<evidence type="ECO:0000313" key="1">
    <source>
        <dbReference type="Proteomes" id="UP000887569"/>
    </source>
</evidence>
<dbReference type="AlphaFoldDB" id="A0A915A3Y7"/>
<sequence>MWHRPQQWKEENPVGETQAQTIRTLAAIATSEQQEQDRTILLLTTFVQVRGDAPHTKTIKVPVLFDVGSERSFILEETVQQLDIEVGHTRSWTHTEPLIIDGFGGAHNTHCTSARVRLKMKSTDGRLFTTFANSVPRLAEETEEEEESRTKPKTTRTIRTCAINRAGDTIRYLCTDKPGELTVSCVRKTWLRLVPEDTI</sequence>
<dbReference type="WBParaSite" id="PgE443_g002_t01">
    <property type="protein sequence ID" value="PgE443_g002_t01"/>
    <property type="gene ID" value="PgE443_g002"/>
</dbReference>
<accession>A0A915A3Y7</accession>